<name>A0A0G4G5T9_VITBC</name>
<accession>A0A0G4G5T9</accession>
<keyword evidence="3" id="KW-1185">Reference proteome</keyword>
<dbReference type="AlphaFoldDB" id="A0A0G4G5T9"/>
<feature type="region of interest" description="Disordered" evidence="1">
    <location>
        <begin position="1"/>
        <end position="21"/>
    </location>
</feature>
<dbReference type="EMBL" id="CDMY01000571">
    <property type="protein sequence ID" value="CEM23751.1"/>
    <property type="molecule type" value="Genomic_DNA"/>
</dbReference>
<evidence type="ECO:0000256" key="1">
    <source>
        <dbReference type="SAM" id="MobiDB-lite"/>
    </source>
</evidence>
<protein>
    <submittedName>
        <fullName evidence="2">Uncharacterized protein</fullName>
    </submittedName>
</protein>
<organism evidence="2 3">
    <name type="scientific">Vitrella brassicaformis (strain CCMP3155)</name>
    <dbReference type="NCBI Taxonomy" id="1169540"/>
    <lineage>
        <taxon>Eukaryota</taxon>
        <taxon>Sar</taxon>
        <taxon>Alveolata</taxon>
        <taxon>Colpodellida</taxon>
        <taxon>Vitrellaceae</taxon>
        <taxon>Vitrella</taxon>
    </lineage>
</organism>
<dbReference type="VEuPathDB" id="CryptoDB:Vbra_17100"/>
<feature type="compositionally biased region" description="Basic residues" evidence="1">
    <location>
        <begin position="186"/>
        <end position="199"/>
    </location>
</feature>
<dbReference type="Proteomes" id="UP000041254">
    <property type="component" value="Unassembled WGS sequence"/>
</dbReference>
<reference evidence="2 3" key="1">
    <citation type="submission" date="2014-11" db="EMBL/GenBank/DDBJ databases">
        <authorList>
            <person name="Zhu J."/>
            <person name="Qi W."/>
            <person name="Song R."/>
        </authorList>
    </citation>
    <scope>NUCLEOTIDE SEQUENCE [LARGE SCALE GENOMIC DNA]</scope>
</reference>
<dbReference type="InParanoid" id="A0A0G4G5T9"/>
<feature type="region of interest" description="Disordered" evidence="1">
    <location>
        <begin position="123"/>
        <end position="273"/>
    </location>
</feature>
<sequence>MPSEWRKGKGGKPERKGAMPESDWVERVTKYHNTGGHEKIERRGFKNTFFRTHVDDRIAHCPFYLFVEQDYGNLQGRELDLLRTLCNCCWALKYKVDLSWDLLLGAASGTVLFGRGLPDLAYTQPEAPPKHHGGSNGDADATRRAGGKHFSVGTVARTSSTSAEAPRRVKWRRRCHQEGRGETFLGRHRRQDVFHKRRSTTAGQMATQMPPGGPGGNISRSAPSPGRLPQAPKHHGGSNGDADATRRAGGKHFSVGTVARTSSTSAEAPRRAK</sequence>
<evidence type="ECO:0000313" key="2">
    <source>
        <dbReference type="EMBL" id="CEM23751.1"/>
    </source>
</evidence>
<evidence type="ECO:0000313" key="3">
    <source>
        <dbReference type="Proteomes" id="UP000041254"/>
    </source>
</evidence>
<proteinExistence type="predicted"/>
<gene>
    <name evidence="2" type="ORF">Vbra_17100</name>
</gene>